<reference evidence="2 3" key="1">
    <citation type="journal article" date="2016" name="PLoS ONE">
        <title>Sequence Assembly of Yarrowia lipolytica Strain W29/CLIB89 Shows Transposable Element Diversity.</title>
        <authorList>
            <person name="Magnan C."/>
            <person name="Yu J."/>
            <person name="Chang I."/>
            <person name="Jahn E."/>
            <person name="Kanomata Y."/>
            <person name="Wu J."/>
            <person name="Zeller M."/>
            <person name="Oakes M."/>
            <person name="Baldi P."/>
            <person name="Sandmeyer S."/>
        </authorList>
    </citation>
    <scope>NUCLEOTIDE SEQUENCE [LARGE SCALE GENOMIC DNA]</scope>
    <source>
        <strain evidence="3">CLIB89(W29)</strain>
    </source>
</reference>
<evidence type="ECO:0000313" key="2">
    <source>
        <dbReference type="EMBL" id="AOW00715.1"/>
    </source>
</evidence>
<dbReference type="VEuPathDB" id="FungiDB:YALI1_A16136g"/>
<dbReference type="AlphaFoldDB" id="A0A1D8N500"/>
<accession>A0A1D8N500</accession>
<dbReference type="GeneID" id="94582475"/>
<proteinExistence type="predicted"/>
<sequence length="97" mass="10786">MSVPDLSDHTFATYEYETPLSRIASIVSTTLPRCDQLALVGVGRGIVSLYFDFASCIWTVFVLVLYCDYLGTCTVFRQSSYSYCIPTLHGHSPALFS</sequence>
<feature type="transmembrane region" description="Helical" evidence="1">
    <location>
        <begin position="47"/>
        <end position="67"/>
    </location>
</feature>
<keyword evidence="1" id="KW-0812">Transmembrane</keyword>
<evidence type="ECO:0000313" key="3">
    <source>
        <dbReference type="Proteomes" id="UP000182444"/>
    </source>
</evidence>
<organism evidence="2 3">
    <name type="scientific">Yarrowia lipolytica</name>
    <name type="common">Candida lipolytica</name>
    <dbReference type="NCBI Taxonomy" id="4952"/>
    <lineage>
        <taxon>Eukaryota</taxon>
        <taxon>Fungi</taxon>
        <taxon>Dikarya</taxon>
        <taxon>Ascomycota</taxon>
        <taxon>Saccharomycotina</taxon>
        <taxon>Dipodascomycetes</taxon>
        <taxon>Dipodascales</taxon>
        <taxon>Dipodascales incertae sedis</taxon>
        <taxon>Yarrowia</taxon>
    </lineage>
</organism>
<keyword evidence="1" id="KW-0472">Membrane</keyword>
<dbReference type="Proteomes" id="UP000182444">
    <property type="component" value="Chromosome 1A"/>
</dbReference>
<dbReference type="RefSeq" id="XP_068137915.1">
    <property type="nucleotide sequence ID" value="XM_068281814.1"/>
</dbReference>
<dbReference type="EMBL" id="CP017553">
    <property type="protein sequence ID" value="AOW00715.1"/>
    <property type="molecule type" value="Genomic_DNA"/>
</dbReference>
<protein>
    <submittedName>
        <fullName evidence="2">Uncharacterized protein</fullName>
    </submittedName>
</protein>
<evidence type="ECO:0000256" key="1">
    <source>
        <dbReference type="SAM" id="Phobius"/>
    </source>
</evidence>
<keyword evidence="1" id="KW-1133">Transmembrane helix</keyword>
<gene>
    <name evidence="2" type="ORF">YALI1_A16136g</name>
</gene>
<name>A0A1D8N500_YARLL</name>